<keyword evidence="6 10" id="KW-0067">ATP-binding</keyword>
<keyword evidence="8" id="KW-0539">Nucleus</keyword>
<proteinExistence type="inferred from homology"/>
<name>A0AAD5K6G2_9FUNG</name>
<evidence type="ECO:0000256" key="3">
    <source>
        <dbReference type="ARBA" id="ARBA00006914"/>
    </source>
</evidence>
<evidence type="ECO:0000313" key="14">
    <source>
        <dbReference type="Proteomes" id="UP001209540"/>
    </source>
</evidence>
<dbReference type="Pfam" id="PF17862">
    <property type="entry name" value="AAA_lid_3"/>
    <property type="match status" value="1"/>
</dbReference>
<dbReference type="InterPro" id="IPR027417">
    <property type="entry name" value="P-loop_NTPase"/>
</dbReference>
<dbReference type="Pfam" id="PF00004">
    <property type="entry name" value="AAA"/>
    <property type="match status" value="1"/>
</dbReference>
<dbReference type="GO" id="GO:0005634">
    <property type="term" value="C:nucleus"/>
    <property type="evidence" value="ECO:0007669"/>
    <property type="project" value="UniProtKB-SubCell"/>
</dbReference>
<keyword evidence="5 10" id="KW-0547">Nucleotide-binding</keyword>
<accession>A0AAD5K6G2</accession>
<evidence type="ECO:0000256" key="5">
    <source>
        <dbReference type="ARBA" id="ARBA00022741"/>
    </source>
</evidence>
<comment type="similarity">
    <text evidence="3 10">Belongs to the AAA ATPase family.</text>
</comment>
<dbReference type="FunFam" id="2.40.50.140:FF:000067">
    <property type="entry name" value="26S protease regulatory subunit 4"/>
    <property type="match status" value="1"/>
</dbReference>
<dbReference type="GO" id="GO:0016887">
    <property type="term" value="F:ATP hydrolysis activity"/>
    <property type="evidence" value="ECO:0007669"/>
    <property type="project" value="InterPro"/>
</dbReference>
<dbReference type="Gene3D" id="3.40.50.300">
    <property type="entry name" value="P-loop containing nucleotide triphosphate hydrolases"/>
    <property type="match status" value="1"/>
</dbReference>
<comment type="caution">
    <text evidence="13">The sequence shown here is derived from an EMBL/GenBank/DDBJ whole genome shotgun (WGS) entry which is preliminary data.</text>
</comment>
<dbReference type="GO" id="GO:0005737">
    <property type="term" value="C:cytoplasm"/>
    <property type="evidence" value="ECO:0007669"/>
    <property type="project" value="UniProtKB-SubCell"/>
</dbReference>
<dbReference type="Proteomes" id="UP001209540">
    <property type="component" value="Unassembled WGS sequence"/>
</dbReference>
<dbReference type="PANTHER" id="PTHR23073">
    <property type="entry name" value="26S PROTEASOME REGULATORY SUBUNIT"/>
    <property type="match status" value="1"/>
</dbReference>
<evidence type="ECO:0000313" key="13">
    <source>
        <dbReference type="EMBL" id="KAI9270788.1"/>
    </source>
</evidence>
<sequence>MGNSQSGLPRGNDKKKDKDKDKKKKWEPPVPTHVGRRKKRGPDTSSKLPQVYPNTRCRLKTLKMERIKDYLLLEEEYVQNQERLKPAEERDQEERTRVDDLRGSPMAVGTLEEIIDDDHVIVSSSVGPEYYVAVMSFVDKDQLEPGCSVLLHHKTMAVVGVLADDTDPMVSVMKLEKAPTESYADIGGLEQQIQEIKEAVELPLTHPELYEEMGIKPPKGVILYGVPGTGKTLLAKAVANQTSATFLRIVGSELIQKYLGDGPKLVRELFRVAEENAPAIVFIDEIDAVGTKRYDSTSGGEREIQRTMLELLNQLDGFDSRGDVKVIMATNKIDSLDPALIRPGRIDRKIEFPLPDVKTKRRIFNIHTSRMTLADDVDLEEFVMSKDDLSGADIKAICTEAGLLALRERRMKVVAEDFRKAREKVLYRKSEGTPEGLYL</sequence>
<dbReference type="Gene3D" id="2.40.50.140">
    <property type="entry name" value="Nucleic acid-binding proteins"/>
    <property type="match status" value="1"/>
</dbReference>
<dbReference type="Gene3D" id="1.10.8.60">
    <property type="match status" value="1"/>
</dbReference>
<dbReference type="AlphaFoldDB" id="A0AAD5K6G2"/>
<evidence type="ECO:0000256" key="1">
    <source>
        <dbReference type="ARBA" id="ARBA00004123"/>
    </source>
</evidence>
<reference evidence="13" key="2">
    <citation type="submission" date="2023-02" db="EMBL/GenBank/DDBJ databases">
        <authorList>
            <consortium name="DOE Joint Genome Institute"/>
            <person name="Mondo S.J."/>
            <person name="Chang Y."/>
            <person name="Wang Y."/>
            <person name="Ahrendt S."/>
            <person name="Andreopoulos W."/>
            <person name="Barry K."/>
            <person name="Beard J."/>
            <person name="Benny G.L."/>
            <person name="Blankenship S."/>
            <person name="Bonito G."/>
            <person name="Cuomo C."/>
            <person name="Desiro A."/>
            <person name="Gervers K.A."/>
            <person name="Hundley H."/>
            <person name="Kuo A."/>
            <person name="LaButti K."/>
            <person name="Lang B.F."/>
            <person name="Lipzen A."/>
            <person name="O'Donnell K."/>
            <person name="Pangilinan J."/>
            <person name="Reynolds N."/>
            <person name="Sandor L."/>
            <person name="Smith M.W."/>
            <person name="Tsang A."/>
            <person name="Grigoriev I.V."/>
            <person name="Stajich J.E."/>
            <person name="Spatafora J.W."/>
        </authorList>
    </citation>
    <scope>NUCLEOTIDE SEQUENCE</scope>
    <source>
        <strain evidence="13">RSA 2281</strain>
    </source>
</reference>
<keyword evidence="7 13" id="KW-0647">Proteasome</keyword>
<dbReference type="InterPro" id="IPR012340">
    <property type="entry name" value="NA-bd_OB-fold"/>
</dbReference>
<evidence type="ECO:0000256" key="4">
    <source>
        <dbReference type="ARBA" id="ARBA00022490"/>
    </source>
</evidence>
<dbReference type="EMBL" id="JAIXMP010000007">
    <property type="protein sequence ID" value="KAI9270788.1"/>
    <property type="molecule type" value="Genomic_DNA"/>
</dbReference>
<evidence type="ECO:0000259" key="12">
    <source>
        <dbReference type="SMART" id="SM00382"/>
    </source>
</evidence>
<dbReference type="InterPro" id="IPR050221">
    <property type="entry name" value="26S_Proteasome_ATPase"/>
</dbReference>
<dbReference type="FunFam" id="3.40.50.300:FF:000039">
    <property type="entry name" value="26S proteasome regulatory subunit 4"/>
    <property type="match status" value="1"/>
</dbReference>
<evidence type="ECO:0000256" key="11">
    <source>
        <dbReference type="SAM" id="MobiDB-lite"/>
    </source>
</evidence>
<dbReference type="GO" id="GO:0005524">
    <property type="term" value="F:ATP binding"/>
    <property type="evidence" value="ECO:0007669"/>
    <property type="project" value="UniProtKB-KW"/>
</dbReference>
<dbReference type="CDD" id="cd19502">
    <property type="entry name" value="RecA-like_PAN_like"/>
    <property type="match status" value="1"/>
</dbReference>
<dbReference type="InterPro" id="IPR003959">
    <property type="entry name" value="ATPase_AAA_core"/>
</dbReference>
<comment type="subcellular location">
    <subcellularLocation>
        <location evidence="2">Cytoplasm</location>
    </subcellularLocation>
    <subcellularLocation>
        <location evidence="1">Nucleus</location>
    </subcellularLocation>
</comment>
<evidence type="ECO:0000256" key="7">
    <source>
        <dbReference type="ARBA" id="ARBA00022942"/>
    </source>
</evidence>
<organism evidence="13 14">
    <name type="scientific">Phascolomyces articulosus</name>
    <dbReference type="NCBI Taxonomy" id="60185"/>
    <lineage>
        <taxon>Eukaryota</taxon>
        <taxon>Fungi</taxon>
        <taxon>Fungi incertae sedis</taxon>
        <taxon>Mucoromycota</taxon>
        <taxon>Mucoromycotina</taxon>
        <taxon>Mucoromycetes</taxon>
        <taxon>Mucorales</taxon>
        <taxon>Lichtheimiaceae</taxon>
        <taxon>Phascolomyces</taxon>
    </lineage>
</organism>
<dbReference type="Pfam" id="PF16450">
    <property type="entry name" value="Prot_ATP_ID_OB_C"/>
    <property type="match status" value="1"/>
</dbReference>
<reference evidence="13" key="1">
    <citation type="journal article" date="2022" name="IScience">
        <title>Evolution of zygomycete secretomes and the origins of terrestrial fungal ecologies.</title>
        <authorList>
            <person name="Chang Y."/>
            <person name="Wang Y."/>
            <person name="Mondo S."/>
            <person name="Ahrendt S."/>
            <person name="Andreopoulos W."/>
            <person name="Barry K."/>
            <person name="Beard J."/>
            <person name="Benny G.L."/>
            <person name="Blankenship S."/>
            <person name="Bonito G."/>
            <person name="Cuomo C."/>
            <person name="Desiro A."/>
            <person name="Gervers K.A."/>
            <person name="Hundley H."/>
            <person name="Kuo A."/>
            <person name="LaButti K."/>
            <person name="Lang B.F."/>
            <person name="Lipzen A."/>
            <person name="O'Donnell K."/>
            <person name="Pangilinan J."/>
            <person name="Reynolds N."/>
            <person name="Sandor L."/>
            <person name="Smith M.E."/>
            <person name="Tsang A."/>
            <person name="Grigoriev I.V."/>
            <person name="Stajich J.E."/>
            <person name="Spatafora J.W."/>
        </authorList>
    </citation>
    <scope>NUCLEOTIDE SEQUENCE</scope>
    <source>
        <strain evidence="13">RSA 2281</strain>
    </source>
</reference>
<keyword evidence="14" id="KW-1185">Reference proteome</keyword>
<evidence type="ECO:0000256" key="8">
    <source>
        <dbReference type="ARBA" id="ARBA00023242"/>
    </source>
</evidence>
<dbReference type="InterPro" id="IPR032501">
    <property type="entry name" value="Prot_ATP_ID_OB_2nd"/>
</dbReference>
<evidence type="ECO:0000256" key="2">
    <source>
        <dbReference type="ARBA" id="ARBA00004496"/>
    </source>
</evidence>
<dbReference type="InterPro" id="IPR041569">
    <property type="entry name" value="AAA_lid_3"/>
</dbReference>
<dbReference type="FunFam" id="1.10.8.60:FF:000007">
    <property type="entry name" value="26S proteasome regulatory subunit 4"/>
    <property type="match status" value="1"/>
</dbReference>
<dbReference type="InterPro" id="IPR003593">
    <property type="entry name" value="AAA+_ATPase"/>
</dbReference>
<evidence type="ECO:0000256" key="6">
    <source>
        <dbReference type="ARBA" id="ARBA00022840"/>
    </source>
</evidence>
<feature type="region of interest" description="Disordered" evidence="11">
    <location>
        <begin position="1"/>
        <end position="52"/>
    </location>
</feature>
<feature type="compositionally biased region" description="Basic and acidic residues" evidence="11">
    <location>
        <begin position="11"/>
        <end position="27"/>
    </location>
</feature>
<keyword evidence="4" id="KW-0963">Cytoplasm</keyword>
<dbReference type="PROSITE" id="PS00674">
    <property type="entry name" value="AAA"/>
    <property type="match status" value="1"/>
</dbReference>
<gene>
    <name evidence="13" type="ORF">BDA99DRAFT_502684</name>
</gene>
<dbReference type="InterPro" id="IPR003960">
    <property type="entry name" value="ATPase_AAA_CS"/>
</dbReference>
<dbReference type="SUPFAM" id="SSF52540">
    <property type="entry name" value="P-loop containing nucleoside triphosphate hydrolases"/>
    <property type="match status" value="1"/>
</dbReference>
<evidence type="ECO:0000256" key="9">
    <source>
        <dbReference type="ARBA" id="ARBA00068880"/>
    </source>
</evidence>
<dbReference type="SMART" id="SM00382">
    <property type="entry name" value="AAA"/>
    <property type="match status" value="1"/>
</dbReference>
<feature type="domain" description="AAA+ ATPase" evidence="12">
    <location>
        <begin position="217"/>
        <end position="356"/>
    </location>
</feature>
<dbReference type="GO" id="GO:0008540">
    <property type="term" value="C:proteasome regulatory particle, base subcomplex"/>
    <property type="evidence" value="ECO:0007669"/>
    <property type="project" value="UniProtKB-ARBA"/>
</dbReference>
<protein>
    <recommendedName>
        <fullName evidence="9">26S proteasome regulatory subunit 4 homolog</fullName>
    </recommendedName>
</protein>
<evidence type="ECO:0000256" key="10">
    <source>
        <dbReference type="RuleBase" id="RU003651"/>
    </source>
</evidence>